<dbReference type="PANTHER" id="PTHR30290">
    <property type="entry name" value="PERIPLASMIC BINDING COMPONENT OF ABC TRANSPORTER"/>
    <property type="match status" value="1"/>
</dbReference>
<dbReference type="CDD" id="cd08506">
    <property type="entry name" value="PBP2_clavulanate_OppA2"/>
    <property type="match status" value="1"/>
</dbReference>
<dbReference type="SUPFAM" id="SSF53850">
    <property type="entry name" value="Periplasmic binding protein-like II"/>
    <property type="match status" value="1"/>
</dbReference>
<organism evidence="3 4">
    <name type="scientific">Pedococcus cremeus</name>
    <dbReference type="NCBI Taxonomy" id="587636"/>
    <lineage>
        <taxon>Bacteria</taxon>
        <taxon>Bacillati</taxon>
        <taxon>Actinomycetota</taxon>
        <taxon>Actinomycetes</taxon>
        <taxon>Micrococcales</taxon>
        <taxon>Intrasporangiaceae</taxon>
        <taxon>Pedococcus</taxon>
    </lineage>
</organism>
<dbReference type="Gene3D" id="3.10.105.10">
    <property type="entry name" value="Dipeptide-binding Protein, Domain 3"/>
    <property type="match status" value="1"/>
</dbReference>
<sequence>MTDSTRRLPALAAVAGALVAPVVVAGCSAVSFERTASTTDGGDSTVTAMSLGPVATWDPQRMTSTKDMAFAGRVFMRTLTTFPAGPDAAAQGRLVGDLATDTGRPSKDLKTWSFTLRDGVSWQDGSAVTCEDVRYGVARSFGDPFATEGLNYPLAALDIPKKADGTSTYRGPWAGTSGAAGAGAKAFDTAVSCKDRTITFRLTEPRGDFNQMVSLAPFAPFKKSADKRGDGTYTVFSNGPYLLKGPWDQGTGGTFERNPRWQQASDPVRRPAAERIRYQEGVESQTAAQRIMADEKDNQRAVALDSAPPAMQHSITGSDTLRARSVNPHLGLVDYLALNVGSGPMAKEKARQALAVATNREGYVAALGGSTAASPALSVVGRSVPGHEEVDVLRSGLRGDAAAARSLLAESGLTLPVTVRVAYRSTPTADKAMAALKNGWEAGGFQVLLQPVEKDYFAAVSSAERTRQSDVIWANWAADWPSASTVLPPLFDSRLNLTSSGSGRDLGRFSDARVNARMSEISAMADPAAREKAWGELDRGLLQRGVYVPLAQYRGVFTAGSAVTGLAANEALGGWVDLARVGVR</sequence>
<accession>A0A1H9S2A2</accession>
<evidence type="ECO:0000313" key="3">
    <source>
        <dbReference type="EMBL" id="SER78473.1"/>
    </source>
</evidence>
<dbReference type="STRING" id="587636.SAMN05216199_1208"/>
<dbReference type="GO" id="GO:1904680">
    <property type="term" value="F:peptide transmembrane transporter activity"/>
    <property type="evidence" value="ECO:0007669"/>
    <property type="project" value="TreeGrafter"/>
</dbReference>
<reference evidence="4" key="1">
    <citation type="submission" date="2016-10" db="EMBL/GenBank/DDBJ databases">
        <authorList>
            <person name="Varghese N."/>
            <person name="Submissions S."/>
        </authorList>
    </citation>
    <scope>NUCLEOTIDE SEQUENCE [LARGE SCALE GENOMIC DNA]</scope>
    <source>
        <strain evidence="4">CGMCC 1.6963</strain>
    </source>
</reference>
<dbReference type="OrthoDB" id="5240629at2"/>
<dbReference type="InterPro" id="IPR039424">
    <property type="entry name" value="SBP_5"/>
</dbReference>
<feature type="signal peptide" evidence="1">
    <location>
        <begin position="1"/>
        <end position="25"/>
    </location>
</feature>
<dbReference type="PROSITE" id="PS51257">
    <property type="entry name" value="PROKAR_LIPOPROTEIN"/>
    <property type="match status" value="1"/>
</dbReference>
<evidence type="ECO:0000256" key="1">
    <source>
        <dbReference type="SAM" id="SignalP"/>
    </source>
</evidence>
<proteinExistence type="predicted"/>
<dbReference type="Pfam" id="PF00496">
    <property type="entry name" value="SBP_bac_5"/>
    <property type="match status" value="1"/>
</dbReference>
<dbReference type="GO" id="GO:0015833">
    <property type="term" value="P:peptide transport"/>
    <property type="evidence" value="ECO:0007669"/>
    <property type="project" value="TreeGrafter"/>
</dbReference>
<dbReference type="PIRSF" id="PIRSF002741">
    <property type="entry name" value="MppA"/>
    <property type="match status" value="1"/>
</dbReference>
<dbReference type="EMBL" id="FOHB01000001">
    <property type="protein sequence ID" value="SER78473.1"/>
    <property type="molecule type" value="Genomic_DNA"/>
</dbReference>
<keyword evidence="4" id="KW-1185">Reference proteome</keyword>
<dbReference type="InterPro" id="IPR000914">
    <property type="entry name" value="SBP_5_dom"/>
</dbReference>
<feature type="domain" description="Solute-binding protein family 5" evidence="2">
    <location>
        <begin position="94"/>
        <end position="493"/>
    </location>
</feature>
<evidence type="ECO:0000259" key="2">
    <source>
        <dbReference type="Pfam" id="PF00496"/>
    </source>
</evidence>
<dbReference type="AlphaFoldDB" id="A0A1H9S2A2"/>
<protein>
    <submittedName>
        <fullName evidence="3">Peptide/nickel transport system substrate-binding protein</fullName>
    </submittedName>
</protein>
<dbReference type="PANTHER" id="PTHR30290:SF83">
    <property type="entry name" value="ABC TRANSPORTER SUBSTRATE-BINDING PROTEIN"/>
    <property type="match status" value="1"/>
</dbReference>
<evidence type="ECO:0000313" key="4">
    <source>
        <dbReference type="Proteomes" id="UP000199019"/>
    </source>
</evidence>
<dbReference type="InterPro" id="IPR030678">
    <property type="entry name" value="Peptide/Ni-bd"/>
</dbReference>
<gene>
    <name evidence="3" type="ORF">SAMN05216199_1208</name>
</gene>
<dbReference type="Proteomes" id="UP000199019">
    <property type="component" value="Unassembled WGS sequence"/>
</dbReference>
<name>A0A1H9S2A2_9MICO</name>
<dbReference type="GO" id="GO:0043190">
    <property type="term" value="C:ATP-binding cassette (ABC) transporter complex"/>
    <property type="evidence" value="ECO:0007669"/>
    <property type="project" value="InterPro"/>
</dbReference>
<dbReference type="RefSeq" id="WP_091756162.1">
    <property type="nucleotide sequence ID" value="NZ_FOHB01000001.1"/>
</dbReference>
<feature type="chain" id="PRO_5038390072" evidence="1">
    <location>
        <begin position="26"/>
        <end position="584"/>
    </location>
</feature>
<dbReference type="Gene3D" id="3.40.190.10">
    <property type="entry name" value="Periplasmic binding protein-like II"/>
    <property type="match status" value="1"/>
</dbReference>
<keyword evidence="1" id="KW-0732">Signal</keyword>
<dbReference type="GO" id="GO:0042597">
    <property type="term" value="C:periplasmic space"/>
    <property type="evidence" value="ECO:0007669"/>
    <property type="project" value="UniProtKB-ARBA"/>
</dbReference>